<dbReference type="AlphaFoldDB" id="A0A4Y2B0Q8"/>
<comment type="caution">
    <text evidence="2">The sequence shown here is derived from an EMBL/GenBank/DDBJ whole genome shotgun (WGS) entry which is preliminary data.</text>
</comment>
<dbReference type="Proteomes" id="UP000499080">
    <property type="component" value="Unassembled WGS sequence"/>
</dbReference>
<gene>
    <name evidence="2" type="ORF">AVEN_193123_1</name>
</gene>
<proteinExistence type="predicted"/>
<feature type="region of interest" description="Disordered" evidence="1">
    <location>
        <begin position="74"/>
        <end position="99"/>
    </location>
</feature>
<evidence type="ECO:0008006" key="4">
    <source>
        <dbReference type="Google" id="ProtNLM"/>
    </source>
</evidence>
<organism evidence="2 3">
    <name type="scientific">Araneus ventricosus</name>
    <name type="common">Orbweaver spider</name>
    <name type="synonym">Epeira ventricosa</name>
    <dbReference type="NCBI Taxonomy" id="182803"/>
    <lineage>
        <taxon>Eukaryota</taxon>
        <taxon>Metazoa</taxon>
        <taxon>Ecdysozoa</taxon>
        <taxon>Arthropoda</taxon>
        <taxon>Chelicerata</taxon>
        <taxon>Arachnida</taxon>
        <taxon>Araneae</taxon>
        <taxon>Araneomorphae</taxon>
        <taxon>Entelegynae</taxon>
        <taxon>Araneoidea</taxon>
        <taxon>Araneidae</taxon>
        <taxon>Araneus</taxon>
    </lineage>
</organism>
<dbReference type="Gene3D" id="3.30.420.10">
    <property type="entry name" value="Ribonuclease H-like superfamily/Ribonuclease H"/>
    <property type="match status" value="1"/>
</dbReference>
<dbReference type="GO" id="GO:0003676">
    <property type="term" value="F:nucleic acid binding"/>
    <property type="evidence" value="ECO:0007669"/>
    <property type="project" value="InterPro"/>
</dbReference>
<evidence type="ECO:0000313" key="3">
    <source>
        <dbReference type="Proteomes" id="UP000499080"/>
    </source>
</evidence>
<feature type="compositionally biased region" description="Basic residues" evidence="1">
    <location>
        <begin position="88"/>
        <end position="99"/>
    </location>
</feature>
<evidence type="ECO:0000313" key="2">
    <source>
        <dbReference type="EMBL" id="GBL85663.1"/>
    </source>
</evidence>
<protein>
    <recommendedName>
        <fullName evidence="4">Tc1-like transposase DDE domain-containing protein</fullName>
    </recommendedName>
</protein>
<name>A0A4Y2B0Q8_ARAVE</name>
<accession>A0A4Y2B0Q8</accession>
<keyword evidence="3" id="KW-1185">Reference proteome</keyword>
<reference evidence="2 3" key="1">
    <citation type="journal article" date="2019" name="Sci. Rep.">
        <title>Orb-weaving spider Araneus ventricosus genome elucidates the spidroin gene catalogue.</title>
        <authorList>
            <person name="Kono N."/>
            <person name="Nakamura H."/>
            <person name="Ohtoshi R."/>
            <person name="Moran D.A.P."/>
            <person name="Shinohara A."/>
            <person name="Yoshida Y."/>
            <person name="Fujiwara M."/>
            <person name="Mori M."/>
            <person name="Tomita M."/>
            <person name="Arakawa K."/>
        </authorList>
    </citation>
    <scope>NUCLEOTIDE SEQUENCE [LARGE SCALE GENOMIC DNA]</scope>
</reference>
<sequence length="99" mass="11019">MSFMQAFAGGVGVFQRDLAPCHISNLVKKNFKKKKLTVLDWPGNSPDVNPIENLRSIGNRRVKISSDIPSHQLSNELSQLAPNDQTSHTKRKTISKASF</sequence>
<feature type="compositionally biased region" description="Polar residues" evidence="1">
    <location>
        <begin position="74"/>
        <end position="86"/>
    </location>
</feature>
<evidence type="ECO:0000256" key="1">
    <source>
        <dbReference type="SAM" id="MobiDB-lite"/>
    </source>
</evidence>
<dbReference type="InterPro" id="IPR036397">
    <property type="entry name" value="RNaseH_sf"/>
</dbReference>
<dbReference type="EMBL" id="BGPR01000044">
    <property type="protein sequence ID" value="GBL85663.1"/>
    <property type="molecule type" value="Genomic_DNA"/>
</dbReference>
<dbReference type="OrthoDB" id="6435879at2759"/>